<dbReference type="EMBL" id="ACCJ01000054">
    <property type="protein sequence ID" value="EEG56618.1"/>
    <property type="molecule type" value="Genomic_DNA"/>
</dbReference>
<comment type="caution">
    <text evidence="1">The sequence shown here is derived from an EMBL/GenBank/DDBJ whole genome shotgun (WGS) entry which is preliminary data.</text>
</comment>
<gene>
    <name evidence="1" type="ORF">CLOSTASPAR_01289</name>
</gene>
<reference evidence="1 2" key="1">
    <citation type="submission" date="2009-01" db="EMBL/GenBank/DDBJ databases">
        <authorList>
            <person name="Fulton L."/>
            <person name="Clifton S."/>
            <person name="Fulton B."/>
            <person name="Xu J."/>
            <person name="Minx P."/>
            <person name="Pepin K.H."/>
            <person name="Johnson M."/>
            <person name="Bhonagiri V."/>
            <person name="Nash W.E."/>
            <person name="Mardis E.R."/>
            <person name="Wilson R.K."/>
        </authorList>
    </citation>
    <scope>NUCLEOTIDE SEQUENCE [LARGE SCALE GENOMIC DNA]</scope>
    <source>
        <strain evidence="1 2">DSM 15981</strain>
    </source>
</reference>
<evidence type="ECO:0000313" key="1">
    <source>
        <dbReference type="EMBL" id="EEG56618.1"/>
    </source>
</evidence>
<sequence length="48" mass="5633">MRRCFTGPLTECDQSYQKADGFRRTGAFWFFMFGETRGGVTVIGEYRR</sequence>
<dbReference type="HOGENOM" id="CLU_3151074_0_0_9"/>
<dbReference type="Proteomes" id="UP000004756">
    <property type="component" value="Unassembled WGS sequence"/>
</dbReference>
<evidence type="ECO:0000313" key="2">
    <source>
        <dbReference type="Proteomes" id="UP000004756"/>
    </source>
</evidence>
<keyword evidence="2" id="KW-1185">Reference proteome</keyword>
<accession>C0CWD5</accession>
<reference evidence="1 2" key="2">
    <citation type="submission" date="2009-02" db="EMBL/GenBank/DDBJ databases">
        <title>Draft genome sequence of Clostridium asparagiforme (DSM 15981).</title>
        <authorList>
            <person name="Sudarsanam P."/>
            <person name="Ley R."/>
            <person name="Guruge J."/>
            <person name="Turnbaugh P.J."/>
            <person name="Mahowald M."/>
            <person name="Liep D."/>
            <person name="Gordon J."/>
        </authorList>
    </citation>
    <scope>NUCLEOTIDE SEQUENCE [LARGE SCALE GENOMIC DNA]</scope>
    <source>
        <strain evidence="1 2">DSM 15981</strain>
    </source>
</reference>
<organism evidence="1 2">
    <name type="scientific">[Clostridium] asparagiforme DSM 15981</name>
    <dbReference type="NCBI Taxonomy" id="518636"/>
    <lineage>
        <taxon>Bacteria</taxon>
        <taxon>Bacillati</taxon>
        <taxon>Bacillota</taxon>
        <taxon>Clostridia</taxon>
        <taxon>Lachnospirales</taxon>
        <taxon>Lachnospiraceae</taxon>
        <taxon>Enterocloster</taxon>
    </lineage>
</organism>
<proteinExistence type="predicted"/>
<dbReference type="AlphaFoldDB" id="C0CWD5"/>
<name>C0CWD5_9FIRM</name>
<protein>
    <submittedName>
        <fullName evidence="1">Uncharacterized protein</fullName>
    </submittedName>
</protein>